<accession>A0ABU5XYA5</accession>
<evidence type="ECO:0000313" key="1">
    <source>
        <dbReference type="EMBL" id="MEB3032878.1"/>
    </source>
</evidence>
<proteinExistence type="predicted"/>
<keyword evidence="2" id="KW-1185">Reference proteome</keyword>
<organism evidence="1 2">
    <name type="scientific">[Mycobacterium] nativiensis</name>
    <dbReference type="NCBI Taxonomy" id="2855503"/>
    <lineage>
        <taxon>Bacteria</taxon>
        <taxon>Bacillati</taxon>
        <taxon>Actinomycetota</taxon>
        <taxon>Actinomycetes</taxon>
        <taxon>Mycobacteriales</taxon>
        <taxon>Mycobacteriaceae</taxon>
        <taxon>Mycolicibacter</taxon>
    </lineage>
</organism>
<comment type="caution">
    <text evidence="1">The sequence shown here is derived from an EMBL/GenBank/DDBJ whole genome shotgun (WGS) entry which is preliminary data.</text>
</comment>
<gene>
    <name evidence="1" type="ORF">KV113_15090</name>
</gene>
<dbReference type="SUPFAM" id="SSF69118">
    <property type="entry name" value="AhpD-like"/>
    <property type="match status" value="1"/>
</dbReference>
<dbReference type="EMBL" id="JAYJJU010000014">
    <property type="protein sequence ID" value="MEB3032878.1"/>
    <property type="molecule type" value="Genomic_DNA"/>
</dbReference>
<protein>
    <submittedName>
        <fullName evidence="1">Carboxymuconolactone decarboxylase family protein</fullName>
    </submittedName>
</protein>
<dbReference type="RefSeq" id="WP_224976215.1">
    <property type="nucleotide sequence ID" value="NZ_JAYJJU010000014.1"/>
</dbReference>
<name>A0ABU5XYA5_9MYCO</name>
<evidence type="ECO:0000313" key="2">
    <source>
        <dbReference type="Proteomes" id="UP001298593"/>
    </source>
</evidence>
<dbReference type="Gene3D" id="1.20.1290.10">
    <property type="entry name" value="AhpD-like"/>
    <property type="match status" value="1"/>
</dbReference>
<reference evidence="1 2" key="1">
    <citation type="submission" date="2023-12" db="EMBL/GenBank/DDBJ databases">
        <title>Description of new species of Mycobacterium terrae complex isolated from sewage at the Sao Paulo Zoological Park Foundation in Brazil.</title>
        <authorList>
            <person name="Romagnoli C.L."/>
            <person name="Conceicao E.C."/>
            <person name="Machado E."/>
            <person name="Barreto L.B.P.F."/>
            <person name="Sharma A."/>
            <person name="Silva N.M."/>
            <person name="Marques L.E."/>
            <person name="Juliana M.A."/>
            <person name="Lourenco M.C.S."/>
            <person name="Digiampietri L.A."/>
            <person name="Suffys P.N."/>
            <person name="Viana-Niero C."/>
        </authorList>
    </citation>
    <scope>NUCLEOTIDE SEQUENCE [LARGE SCALE GENOMIC DNA]</scope>
    <source>
        <strain evidence="1 2">MYC340</strain>
    </source>
</reference>
<dbReference type="InterPro" id="IPR029032">
    <property type="entry name" value="AhpD-like"/>
</dbReference>
<dbReference type="Proteomes" id="UP001298593">
    <property type="component" value="Unassembled WGS sequence"/>
</dbReference>
<sequence>MDVLVELNRLVACSDGRLGTFVRQVCARTVGLPALPAEVSAGVSDADPAVAEFAEQFSVDVSMISDAQRERLREALGDRAFGAVVQMFIGDFVPRVRAGLAAVGVEVAWPDSIAWDHPGNAADALFNGFMPAVARLRSLDPVTSEVVRLRGAAQHNCRLCKSLRETTALDAGGSESLYDEIERFEGSGLLSEAQKAALRYVDALIWTPAHIDAEVAAGVRRYFTDEQAIELTLDVMRNAGNKIAVSLAADAPRVAEGTERYLLDANGQTVFG</sequence>